<dbReference type="Proteomes" id="UP000317982">
    <property type="component" value="Unassembled WGS sequence"/>
</dbReference>
<reference evidence="2 3" key="1">
    <citation type="submission" date="2019-07" db="EMBL/GenBank/DDBJ databases">
        <title>Cryptosporangium phraense sp. nov., isolated from plant litter.</title>
        <authorList>
            <person name="Suriyachadkun C."/>
        </authorList>
    </citation>
    <scope>NUCLEOTIDE SEQUENCE [LARGE SCALE GENOMIC DNA]</scope>
    <source>
        <strain evidence="2 3">A-T 5661</strain>
    </source>
</reference>
<dbReference type="EMBL" id="VIRS01000047">
    <property type="protein sequence ID" value="TQS40141.1"/>
    <property type="molecule type" value="Genomic_DNA"/>
</dbReference>
<dbReference type="AlphaFoldDB" id="A0A545AFT9"/>
<dbReference type="PROSITE" id="PS50995">
    <property type="entry name" value="HTH_MARR_2"/>
    <property type="match status" value="1"/>
</dbReference>
<evidence type="ECO:0000313" key="2">
    <source>
        <dbReference type="EMBL" id="TQS40141.1"/>
    </source>
</evidence>
<dbReference type="GO" id="GO:0003700">
    <property type="term" value="F:DNA-binding transcription factor activity"/>
    <property type="evidence" value="ECO:0007669"/>
    <property type="project" value="InterPro"/>
</dbReference>
<dbReference type="InterPro" id="IPR039422">
    <property type="entry name" value="MarR/SlyA-like"/>
</dbReference>
<dbReference type="InterPro" id="IPR000835">
    <property type="entry name" value="HTH_MarR-typ"/>
</dbReference>
<dbReference type="InterPro" id="IPR036388">
    <property type="entry name" value="WH-like_DNA-bd_sf"/>
</dbReference>
<evidence type="ECO:0000259" key="1">
    <source>
        <dbReference type="PROSITE" id="PS50995"/>
    </source>
</evidence>
<organism evidence="2 3">
    <name type="scientific">Cryptosporangium phraense</name>
    <dbReference type="NCBI Taxonomy" id="2593070"/>
    <lineage>
        <taxon>Bacteria</taxon>
        <taxon>Bacillati</taxon>
        <taxon>Actinomycetota</taxon>
        <taxon>Actinomycetes</taxon>
        <taxon>Cryptosporangiales</taxon>
        <taxon>Cryptosporangiaceae</taxon>
        <taxon>Cryptosporangium</taxon>
    </lineage>
</organism>
<dbReference type="SUPFAM" id="SSF46785">
    <property type="entry name" value="Winged helix' DNA-binding domain"/>
    <property type="match status" value="1"/>
</dbReference>
<dbReference type="InterPro" id="IPR036390">
    <property type="entry name" value="WH_DNA-bd_sf"/>
</dbReference>
<accession>A0A545AFT9</accession>
<dbReference type="PANTHER" id="PTHR33164:SF43">
    <property type="entry name" value="HTH-TYPE TRANSCRIPTIONAL REPRESSOR YETL"/>
    <property type="match status" value="1"/>
</dbReference>
<dbReference type="GO" id="GO:0006950">
    <property type="term" value="P:response to stress"/>
    <property type="evidence" value="ECO:0007669"/>
    <property type="project" value="TreeGrafter"/>
</dbReference>
<feature type="domain" description="HTH marR-type" evidence="1">
    <location>
        <begin position="1"/>
        <end position="139"/>
    </location>
</feature>
<sequence>MSRSGADLALLLLGGFRTLVDAATAELGKRGFDDVRPVHDFAMRAIAAGADSASELGRRLSITKQAAAKTIAVLEERGYVRTEPDPRDARRKRLEVTDLGHQVMSTGEQIFDELRAQWAEQIGAAELATLEANLAALVGAVPVRFDTPGWIARSL</sequence>
<protein>
    <submittedName>
        <fullName evidence="2">Winged helix-turn-helix transcriptional regulator</fullName>
    </submittedName>
</protein>
<dbReference type="PANTHER" id="PTHR33164">
    <property type="entry name" value="TRANSCRIPTIONAL REGULATOR, MARR FAMILY"/>
    <property type="match status" value="1"/>
</dbReference>
<dbReference type="OrthoDB" id="122135at2"/>
<gene>
    <name evidence="2" type="ORF">FL583_36610</name>
</gene>
<dbReference type="RefSeq" id="WP_142709497.1">
    <property type="nucleotide sequence ID" value="NZ_VIRS01000047.1"/>
</dbReference>
<evidence type="ECO:0000313" key="3">
    <source>
        <dbReference type="Proteomes" id="UP000317982"/>
    </source>
</evidence>
<dbReference type="Gene3D" id="1.10.10.10">
    <property type="entry name" value="Winged helix-like DNA-binding domain superfamily/Winged helix DNA-binding domain"/>
    <property type="match status" value="1"/>
</dbReference>
<proteinExistence type="predicted"/>
<dbReference type="SMART" id="SM00347">
    <property type="entry name" value="HTH_MARR"/>
    <property type="match status" value="1"/>
</dbReference>
<dbReference type="Pfam" id="PF12802">
    <property type="entry name" value="MarR_2"/>
    <property type="match status" value="1"/>
</dbReference>
<keyword evidence="3" id="KW-1185">Reference proteome</keyword>
<dbReference type="InParanoid" id="A0A545AFT9"/>
<comment type="caution">
    <text evidence="2">The sequence shown here is derived from an EMBL/GenBank/DDBJ whole genome shotgun (WGS) entry which is preliminary data.</text>
</comment>
<name>A0A545AFT9_9ACTN</name>